<protein>
    <submittedName>
        <fullName evidence="1">Uncharacterized protein</fullName>
    </submittedName>
</protein>
<sequence>MTEIEININKYAQNELSDSEILDWFDQFDLAEQKEIRDKLIMFAQQSHPTDDLITKAIQTAQIKETMTPVIIFKTQTFKTAINKIENLPDSELRKSFIIMLSIFKTADTYRREADCKNGCSHFWHNIDDRL</sequence>
<comment type="caution">
    <text evidence="1">The sequence shown here is derived from an EMBL/GenBank/DDBJ whole genome shotgun (WGS) entry which is preliminary data.</text>
</comment>
<name>A0A3D9RI12_9FLAO</name>
<accession>A0A3D9RI12</accession>
<reference evidence="1 2" key="1">
    <citation type="submission" date="2018-08" db="EMBL/GenBank/DDBJ databases">
        <title>Genomic Encyclopedia of Type Strains, Phase III (KMG-III): the genomes of soil and plant-associated and newly described type strains.</title>
        <authorList>
            <person name="Whitman W."/>
        </authorList>
    </citation>
    <scope>NUCLEOTIDE SEQUENCE [LARGE SCALE GENOMIC DNA]</scope>
    <source>
        <strain evidence="1 2">325-5</strain>
    </source>
</reference>
<dbReference type="InterPro" id="IPR046002">
    <property type="entry name" value="DUF5958"/>
</dbReference>
<dbReference type="AlphaFoldDB" id="A0A3D9RI12"/>
<dbReference type="Proteomes" id="UP000256429">
    <property type="component" value="Unassembled WGS sequence"/>
</dbReference>
<dbReference type="OrthoDB" id="7060026at2"/>
<evidence type="ECO:0000313" key="1">
    <source>
        <dbReference type="EMBL" id="REE78719.1"/>
    </source>
</evidence>
<proteinExistence type="predicted"/>
<dbReference type="EMBL" id="QTTQ01000014">
    <property type="protein sequence ID" value="REE78719.1"/>
    <property type="molecule type" value="Genomic_DNA"/>
</dbReference>
<dbReference type="RefSeq" id="WP_115882797.1">
    <property type="nucleotide sequence ID" value="NZ_QTTQ01000014.1"/>
</dbReference>
<gene>
    <name evidence="1" type="ORF">BX611_3013</name>
</gene>
<dbReference type="Pfam" id="PF19383">
    <property type="entry name" value="DUF5958"/>
    <property type="match status" value="1"/>
</dbReference>
<evidence type="ECO:0000313" key="2">
    <source>
        <dbReference type="Proteomes" id="UP000256429"/>
    </source>
</evidence>
<keyword evidence="2" id="KW-1185">Reference proteome</keyword>
<organism evidence="1 2">
    <name type="scientific">Lutibacter oceani</name>
    <dbReference type="NCBI Taxonomy" id="1853311"/>
    <lineage>
        <taxon>Bacteria</taxon>
        <taxon>Pseudomonadati</taxon>
        <taxon>Bacteroidota</taxon>
        <taxon>Flavobacteriia</taxon>
        <taxon>Flavobacteriales</taxon>
        <taxon>Flavobacteriaceae</taxon>
        <taxon>Lutibacter</taxon>
    </lineage>
</organism>